<accession>A0A3G4RJC5</accession>
<reference evidence="4" key="1">
    <citation type="submission" date="2018-10" db="EMBL/GenBank/DDBJ databases">
        <title>Complete sequence of plasmid pHNBF16.</title>
        <authorList>
            <person name="Liu J.H."/>
            <person name="Huang X."/>
            <person name="Luo J."/>
        </authorList>
    </citation>
    <scope>NUCLEOTIDE SEQUENCE</scope>
    <source>
        <strain evidence="4">6BF16CTX</strain>
        <plasmid evidence="4">pHNBF16</plasmid>
    </source>
</reference>
<feature type="domain" description="J" evidence="3">
    <location>
        <begin position="26"/>
        <end position="95"/>
    </location>
</feature>
<evidence type="ECO:0000259" key="3">
    <source>
        <dbReference type="PROSITE" id="PS50076"/>
    </source>
</evidence>
<dbReference type="InterPro" id="IPR001623">
    <property type="entry name" value="DnaJ_domain"/>
</dbReference>
<evidence type="ECO:0000256" key="1">
    <source>
        <dbReference type="ARBA" id="ARBA00023186"/>
    </source>
</evidence>
<keyword evidence="4" id="KW-0614">Plasmid</keyword>
<dbReference type="AlphaFoldDB" id="A0A3G4RJC5"/>
<feature type="compositionally biased region" description="Basic and acidic residues" evidence="2">
    <location>
        <begin position="186"/>
        <end position="197"/>
    </location>
</feature>
<dbReference type="SUPFAM" id="SSF46565">
    <property type="entry name" value="Chaperone J-domain"/>
    <property type="match status" value="1"/>
</dbReference>
<keyword evidence="1" id="KW-0143">Chaperone</keyword>
<dbReference type="CDD" id="cd06257">
    <property type="entry name" value="DnaJ"/>
    <property type="match status" value="1"/>
</dbReference>
<feature type="region of interest" description="Disordered" evidence="2">
    <location>
        <begin position="177"/>
        <end position="197"/>
    </location>
</feature>
<name>A0A3G4RJC5_KLEPN</name>
<geneLocation type="plasmid" evidence="4">
    <name>pHNBF16</name>
</geneLocation>
<protein>
    <submittedName>
        <fullName evidence="4">Molecular chaperone DnaJ</fullName>
    </submittedName>
</protein>
<proteinExistence type="predicted"/>
<evidence type="ECO:0000256" key="2">
    <source>
        <dbReference type="SAM" id="MobiDB-lite"/>
    </source>
</evidence>
<dbReference type="InterPro" id="IPR036869">
    <property type="entry name" value="J_dom_sf"/>
</dbReference>
<dbReference type="EMBL" id="MK079571">
    <property type="protein sequence ID" value="AYU65764.1"/>
    <property type="molecule type" value="Genomic_DNA"/>
</dbReference>
<dbReference type="SMART" id="SM00271">
    <property type="entry name" value="DnaJ"/>
    <property type="match status" value="1"/>
</dbReference>
<dbReference type="Gene3D" id="1.10.287.110">
    <property type="entry name" value="DnaJ domain"/>
    <property type="match status" value="1"/>
</dbReference>
<dbReference type="Pfam" id="PF00226">
    <property type="entry name" value="DnaJ"/>
    <property type="match status" value="1"/>
</dbReference>
<dbReference type="PROSITE" id="PS50076">
    <property type="entry name" value="DNAJ_2"/>
    <property type="match status" value="1"/>
</dbReference>
<evidence type="ECO:0000313" key="4">
    <source>
        <dbReference type="EMBL" id="AYU65764.1"/>
    </source>
</evidence>
<sequence>MYIIGHRVTDWLLSITPKGDFMTIQEALNVLNLSGDISEKTLKTAFKKMALKFHPDRNPLGAELMKAVNAAFEFLMENIAIINDVKSKDDKDFYNYSEELEAVLKQLAELAGIEFEVMGNWIWIDGDTKAHKEALKAMGCKWASKKKKWFYRPEEHKSRFNRSEMSMEMIREKYGSSGNFKGRKGQKLENRAAKISA</sequence>
<organism evidence="4">
    <name type="scientific">Klebsiella pneumoniae</name>
    <dbReference type="NCBI Taxonomy" id="573"/>
    <lineage>
        <taxon>Bacteria</taxon>
        <taxon>Pseudomonadati</taxon>
        <taxon>Pseudomonadota</taxon>
        <taxon>Gammaproteobacteria</taxon>
        <taxon>Enterobacterales</taxon>
        <taxon>Enterobacteriaceae</taxon>
        <taxon>Klebsiella/Raoultella group</taxon>
        <taxon>Klebsiella</taxon>
        <taxon>Klebsiella pneumoniae complex</taxon>
    </lineage>
</organism>